<dbReference type="Proteomes" id="UP001159364">
    <property type="component" value="Linkage Group LG09"/>
</dbReference>
<accession>A0AAV8SQN8</accession>
<protein>
    <submittedName>
        <fullName evidence="1">Uncharacterized protein</fullName>
    </submittedName>
</protein>
<evidence type="ECO:0000313" key="1">
    <source>
        <dbReference type="EMBL" id="KAJ8754284.1"/>
    </source>
</evidence>
<dbReference type="EMBL" id="JAIWQS010000009">
    <property type="protein sequence ID" value="KAJ8754284.1"/>
    <property type="molecule type" value="Genomic_DNA"/>
</dbReference>
<reference evidence="1 2" key="1">
    <citation type="submission" date="2021-09" db="EMBL/GenBank/DDBJ databases">
        <title>Genomic insights and catalytic innovation underlie evolution of tropane alkaloids biosynthesis.</title>
        <authorList>
            <person name="Wang Y.-J."/>
            <person name="Tian T."/>
            <person name="Huang J.-P."/>
            <person name="Huang S.-X."/>
        </authorList>
    </citation>
    <scope>NUCLEOTIDE SEQUENCE [LARGE SCALE GENOMIC DNA]</scope>
    <source>
        <strain evidence="1">KIB-2018</strain>
        <tissue evidence="1">Leaf</tissue>
    </source>
</reference>
<keyword evidence="2" id="KW-1185">Reference proteome</keyword>
<comment type="caution">
    <text evidence="1">The sequence shown here is derived from an EMBL/GenBank/DDBJ whole genome shotgun (WGS) entry which is preliminary data.</text>
</comment>
<organism evidence="1 2">
    <name type="scientific">Erythroxylum novogranatense</name>
    <dbReference type="NCBI Taxonomy" id="1862640"/>
    <lineage>
        <taxon>Eukaryota</taxon>
        <taxon>Viridiplantae</taxon>
        <taxon>Streptophyta</taxon>
        <taxon>Embryophyta</taxon>
        <taxon>Tracheophyta</taxon>
        <taxon>Spermatophyta</taxon>
        <taxon>Magnoliopsida</taxon>
        <taxon>eudicotyledons</taxon>
        <taxon>Gunneridae</taxon>
        <taxon>Pentapetalae</taxon>
        <taxon>rosids</taxon>
        <taxon>fabids</taxon>
        <taxon>Malpighiales</taxon>
        <taxon>Erythroxylaceae</taxon>
        <taxon>Erythroxylum</taxon>
    </lineage>
</organism>
<name>A0AAV8SQN8_9ROSI</name>
<proteinExistence type="predicted"/>
<dbReference type="AlphaFoldDB" id="A0AAV8SQN8"/>
<sequence>MLKVSIFPISKFESLSIFPSLNRSLPLFQPSMNLREGIRPAVMYQSYFFMKTNGVLNSEALKNPKEAKTDGACFVVEFIVADYHWSRNNLLL</sequence>
<evidence type="ECO:0000313" key="2">
    <source>
        <dbReference type="Proteomes" id="UP001159364"/>
    </source>
</evidence>
<gene>
    <name evidence="1" type="ORF">K2173_002735</name>
</gene>